<dbReference type="Proteomes" id="UP000055035">
    <property type="component" value="Unassembled WGS sequence"/>
</dbReference>
<dbReference type="GO" id="GO:0016747">
    <property type="term" value="F:acyltransferase activity, transferring groups other than amino-acyl groups"/>
    <property type="evidence" value="ECO:0007669"/>
    <property type="project" value="InterPro"/>
</dbReference>
<keyword evidence="5" id="KW-1185">Reference proteome</keyword>
<dbReference type="RefSeq" id="WP_058470177.1">
    <property type="nucleotide sequence ID" value="NZ_CAAAIC010000004.1"/>
</dbReference>
<evidence type="ECO:0000313" key="5">
    <source>
        <dbReference type="Proteomes" id="UP000055035"/>
    </source>
</evidence>
<dbReference type="AlphaFoldDB" id="A0A0W0V898"/>
<evidence type="ECO:0000256" key="1">
    <source>
        <dbReference type="ARBA" id="ARBA00022679"/>
    </source>
</evidence>
<feature type="domain" description="N-acetyltransferase" evidence="3">
    <location>
        <begin position="121"/>
        <end position="256"/>
    </location>
</feature>
<accession>A0A0W0V898</accession>
<protein>
    <submittedName>
        <fullName evidence="4">GNAT family acetyltransferase</fullName>
    </submittedName>
</protein>
<proteinExistence type="predicted"/>
<name>A0A0W0V898_9GAMM</name>
<dbReference type="SUPFAM" id="SSF55729">
    <property type="entry name" value="Acyl-CoA N-acyltransferases (Nat)"/>
    <property type="match status" value="1"/>
</dbReference>
<dbReference type="EMBL" id="LNYJ01000011">
    <property type="protein sequence ID" value="KTD16314.1"/>
    <property type="molecule type" value="Genomic_DNA"/>
</dbReference>
<dbReference type="STRING" id="456.Ljor_0620"/>
<dbReference type="CDD" id="cd04301">
    <property type="entry name" value="NAT_SF"/>
    <property type="match status" value="1"/>
</dbReference>
<dbReference type="PANTHER" id="PTHR43420">
    <property type="entry name" value="ACETYLTRANSFERASE"/>
    <property type="match status" value="1"/>
</dbReference>
<evidence type="ECO:0000313" key="4">
    <source>
        <dbReference type="EMBL" id="KTD16314.1"/>
    </source>
</evidence>
<dbReference type="PATRIC" id="fig|456.5.peg.655"/>
<dbReference type="InterPro" id="IPR000182">
    <property type="entry name" value="GNAT_dom"/>
</dbReference>
<dbReference type="Pfam" id="PF00583">
    <property type="entry name" value="Acetyltransf_1"/>
    <property type="match status" value="1"/>
</dbReference>
<evidence type="ECO:0000259" key="3">
    <source>
        <dbReference type="PROSITE" id="PS51186"/>
    </source>
</evidence>
<sequence length="256" mass="29617">MHSPLIQFFYECEQYFFESISIKSGSLDEGSNVYITDVPISSLNLLVLYKKPTNMHDFFSKYDQFFSRQQLPWSAVISDHFLDNDMAFSEVASYFNHYESATPMVIQLHDDLQPQYQKDNCLIKGSNEALQDWMQPLIEAFNSTLELTAIYLGTHQHALGKKAQLQHLTLYVNDRPISSLTVSRHKNLARIDDFGTLPAYQGQGFGRHLLTYTLNQLKNTGVEFCFLESAQGSLSLYKKMGFKPLFNRRYLWDFKA</sequence>
<keyword evidence="1 4" id="KW-0808">Transferase</keyword>
<organism evidence="4 5">
    <name type="scientific">Legionella jordanis</name>
    <dbReference type="NCBI Taxonomy" id="456"/>
    <lineage>
        <taxon>Bacteria</taxon>
        <taxon>Pseudomonadati</taxon>
        <taxon>Pseudomonadota</taxon>
        <taxon>Gammaproteobacteria</taxon>
        <taxon>Legionellales</taxon>
        <taxon>Legionellaceae</taxon>
        <taxon>Legionella</taxon>
    </lineage>
</organism>
<dbReference type="OrthoDB" id="5637934at2"/>
<dbReference type="InterPro" id="IPR050680">
    <property type="entry name" value="YpeA/RimI_acetyltransf"/>
</dbReference>
<gene>
    <name evidence="4" type="ORF">Ljor_0620</name>
</gene>
<dbReference type="PROSITE" id="PS51186">
    <property type="entry name" value="GNAT"/>
    <property type="match status" value="1"/>
</dbReference>
<evidence type="ECO:0000256" key="2">
    <source>
        <dbReference type="ARBA" id="ARBA00023315"/>
    </source>
</evidence>
<keyword evidence="2" id="KW-0012">Acyltransferase</keyword>
<comment type="caution">
    <text evidence="4">The sequence shown here is derived from an EMBL/GenBank/DDBJ whole genome shotgun (WGS) entry which is preliminary data.</text>
</comment>
<dbReference type="InterPro" id="IPR016181">
    <property type="entry name" value="Acyl_CoA_acyltransferase"/>
</dbReference>
<reference evidence="4 5" key="1">
    <citation type="submission" date="2015-11" db="EMBL/GenBank/DDBJ databases">
        <title>Genomic analysis of 38 Legionella species identifies large and diverse effector repertoires.</title>
        <authorList>
            <person name="Burstein D."/>
            <person name="Amaro F."/>
            <person name="Zusman T."/>
            <person name="Lifshitz Z."/>
            <person name="Cohen O."/>
            <person name="Gilbert J.A."/>
            <person name="Pupko T."/>
            <person name="Shuman H.A."/>
            <person name="Segal G."/>
        </authorList>
    </citation>
    <scope>NUCLEOTIDE SEQUENCE [LARGE SCALE GENOMIC DNA]</scope>
    <source>
        <strain evidence="4 5">BL-540</strain>
    </source>
</reference>
<dbReference type="Gene3D" id="3.40.630.30">
    <property type="match status" value="1"/>
</dbReference>